<feature type="compositionally biased region" description="Polar residues" evidence="1">
    <location>
        <begin position="1"/>
        <end position="14"/>
    </location>
</feature>
<evidence type="ECO:0000313" key="3">
    <source>
        <dbReference type="Proteomes" id="UP001283361"/>
    </source>
</evidence>
<comment type="caution">
    <text evidence="2">The sequence shown here is derived from an EMBL/GenBank/DDBJ whole genome shotgun (WGS) entry which is preliminary data.</text>
</comment>
<proteinExistence type="predicted"/>
<feature type="region of interest" description="Disordered" evidence="1">
    <location>
        <begin position="1"/>
        <end position="28"/>
    </location>
</feature>
<keyword evidence="3" id="KW-1185">Reference proteome</keyword>
<feature type="non-terminal residue" evidence="2">
    <location>
        <position position="160"/>
    </location>
</feature>
<dbReference type="Proteomes" id="UP001283361">
    <property type="component" value="Unassembled WGS sequence"/>
</dbReference>
<sequence length="160" mass="17693">MTLRWSENTVQSDEVSLPARPKRQGLTSTDCDECESERRPSGCDSICDKRNYISTATDWDERSRHGCGTRLRLRQRPEVGAATAGCYIGGVRRCGYNDYGCGRKSTVRPTAATEYFDECTTAKDAANSTSATGAETGYNYTAEHLQNTKVRKPQTANMSK</sequence>
<dbReference type="AlphaFoldDB" id="A0AAE1EAI4"/>
<organism evidence="2 3">
    <name type="scientific">Elysia crispata</name>
    <name type="common">lettuce slug</name>
    <dbReference type="NCBI Taxonomy" id="231223"/>
    <lineage>
        <taxon>Eukaryota</taxon>
        <taxon>Metazoa</taxon>
        <taxon>Spiralia</taxon>
        <taxon>Lophotrochozoa</taxon>
        <taxon>Mollusca</taxon>
        <taxon>Gastropoda</taxon>
        <taxon>Heterobranchia</taxon>
        <taxon>Euthyneura</taxon>
        <taxon>Panpulmonata</taxon>
        <taxon>Sacoglossa</taxon>
        <taxon>Placobranchoidea</taxon>
        <taxon>Plakobranchidae</taxon>
        <taxon>Elysia</taxon>
    </lineage>
</organism>
<evidence type="ECO:0000256" key="1">
    <source>
        <dbReference type="SAM" id="MobiDB-lite"/>
    </source>
</evidence>
<protein>
    <submittedName>
        <fullName evidence="2">Uncharacterized protein</fullName>
    </submittedName>
</protein>
<accession>A0AAE1EAI4</accession>
<reference evidence="2" key="1">
    <citation type="journal article" date="2023" name="G3 (Bethesda)">
        <title>A reference genome for the long-term kleptoplast-retaining sea slug Elysia crispata morphotype clarki.</title>
        <authorList>
            <person name="Eastman K.E."/>
            <person name="Pendleton A.L."/>
            <person name="Shaikh M.A."/>
            <person name="Suttiyut T."/>
            <person name="Ogas R."/>
            <person name="Tomko P."/>
            <person name="Gavelis G."/>
            <person name="Widhalm J.R."/>
            <person name="Wisecaver J.H."/>
        </authorList>
    </citation>
    <scope>NUCLEOTIDE SEQUENCE</scope>
    <source>
        <strain evidence="2">ECLA1</strain>
    </source>
</reference>
<evidence type="ECO:0000313" key="2">
    <source>
        <dbReference type="EMBL" id="KAK3799907.1"/>
    </source>
</evidence>
<gene>
    <name evidence="2" type="ORF">RRG08_057386</name>
</gene>
<name>A0AAE1EAI4_9GAST</name>
<dbReference type="EMBL" id="JAWDGP010000524">
    <property type="protein sequence ID" value="KAK3799907.1"/>
    <property type="molecule type" value="Genomic_DNA"/>
</dbReference>